<proteinExistence type="inferred from homology"/>
<dbReference type="EMBL" id="JACIBU010000001">
    <property type="protein sequence ID" value="MBB3677115.1"/>
    <property type="molecule type" value="Genomic_DNA"/>
</dbReference>
<comment type="caution">
    <text evidence="8">The sequence shown here is derived from an EMBL/GenBank/DDBJ whole genome shotgun (WGS) entry which is preliminary data.</text>
</comment>
<dbReference type="FunFam" id="3.30.300.30:FF:000008">
    <property type="entry name" value="2,3-dihydroxybenzoate-AMP ligase"/>
    <property type="match status" value="1"/>
</dbReference>
<dbReference type="Pfam" id="PF00501">
    <property type="entry name" value="AMP-binding"/>
    <property type="match status" value="1"/>
</dbReference>
<protein>
    <submittedName>
        <fullName evidence="8">Fatty acid--CoA ligase</fullName>
    </submittedName>
    <submittedName>
        <fullName evidence="7">Fatty-acyl-CoA synthase</fullName>
        <ecNumber evidence="7">6.2.1.-</ecNumber>
    </submittedName>
</protein>
<dbReference type="Proteomes" id="UP000247602">
    <property type="component" value="Unassembled WGS sequence"/>
</dbReference>
<dbReference type="Gene3D" id="3.40.50.12780">
    <property type="entry name" value="N-terminal domain of ligase-like"/>
    <property type="match status" value="1"/>
</dbReference>
<dbReference type="EC" id="6.2.1.-" evidence="7"/>
<evidence type="ECO:0000256" key="4">
    <source>
        <dbReference type="ARBA" id="ARBA00023098"/>
    </source>
</evidence>
<feature type="domain" description="AMP-dependent synthetase/ligase" evidence="5">
    <location>
        <begin position="17"/>
        <end position="396"/>
    </location>
</feature>
<gene>
    <name evidence="8" type="ORF">DMO24_18970</name>
    <name evidence="7" type="ORF">FHX36_002850</name>
</gene>
<evidence type="ECO:0000256" key="3">
    <source>
        <dbReference type="ARBA" id="ARBA00022832"/>
    </source>
</evidence>
<evidence type="ECO:0000256" key="1">
    <source>
        <dbReference type="ARBA" id="ARBA00006432"/>
    </source>
</evidence>
<dbReference type="AlphaFoldDB" id="A0A323V4N5"/>
<evidence type="ECO:0000313" key="10">
    <source>
        <dbReference type="Proteomes" id="UP000580718"/>
    </source>
</evidence>
<evidence type="ECO:0000313" key="8">
    <source>
        <dbReference type="EMBL" id="PZA19769.1"/>
    </source>
</evidence>
<dbReference type="PROSITE" id="PS00455">
    <property type="entry name" value="AMP_BINDING"/>
    <property type="match status" value="1"/>
</dbReference>
<evidence type="ECO:0000313" key="7">
    <source>
        <dbReference type="EMBL" id="MBB3677115.1"/>
    </source>
</evidence>
<dbReference type="Gene3D" id="3.30.300.30">
    <property type="match status" value="1"/>
</dbReference>
<dbReference type="NCBIfam" id="NF004837">
    <property type="entry name" value="PRK06187.1"/>
    <property type="match status" value="1"/>
</dbReference>
<comment type="similarity">
    <text evidence="1">Belongs to the ATP-dependent AMP-binding enzyme family.</text>
</comment>
<keyword evidence="3" id="KW-0276">Fatty acid metabolism</keyword>
<accession>A0A323V4N5</accession>
<dbReference type="EMBL" id="QKNV01000272">
    <property type="protein sequence ID" value="PZA19769.1"/>
    <property type="molecule type" value="Genomic_DNA"/>
</dbReference>
<evidence type="ECO:0000256" key="2">
    <source>
        <dbReference type="ARBA" id="ARBA00022598"/>
    </source>
</evidence>
<reference evidence="8 9" key="1">
    <citation type="submission" date="2018-06" db="EMBL/GenBank/DDBJ databases">
        <title>Draft genome sequence of Modestobacter versicolor CP153-2.</title>
        <authorList>
            <person name="Gundlapally S.R."/>
        </authorList>
    </citation>
    <scope>NUCLEOTIDE SEQUENCE [LARGE SCALE GENOMIC DNA]</scope>
    <source>
        <strain evidence="8 9">CP153-2</strain>
    </source>
</reference>
<dbReference type="InterPro" id="IPR042099">
    <property type="entry name" value="ANL_N_sf"/>
</dbReference>
<evidence type="ECO:0000313" key="9">
    <source>
        <dbReference type="Proteomes" id="UP000247602"/>
    </source>
</evidence>
<keyword evidence="4" id="KW-0443">Lipid metabolism</keyword>
<dbReference type="InterPro" id="IPR020845">
    <property type="entry name" value="AMP-binding_CS"/>
</dbReference>
<dbReference type="GO" id="GO:0006631">
    <property type="term" value="P:fatty acid metabolic process"/>
    <property type="evidence" value="ECO:0007669"/>
    <property type="project" value="UniProtKB-KW"/>
</dbReference>
<dbReference type="PANTHER" id="PTHR43859">
    <property type="entry name" value="ACYL-ACTIVATING ENZYME"/>
    <property type="match status" value="1"/>
</dbReference>
<dbReference type="InterPro" id="IPR045851">
    <property type="entry name" value="AMP-bd_C_sf"/>
</dbReference>
<reference evidence="7 10" key="2">
    <citation type="submission" date="2020-08" db="EMBL/GenBank/DDBJ databases">
        <title>Sequencing the genomes of 1000 actinobacteria strains.</title>
        <authorList>
            <person name="Klenk H.-P."/>
        </authorList>
    </citation>
    <scope>NUCLEOTIDE SEQUENCE [LARGE SCALE GENOMIC DNA]</scope>
    <source>
        <strain evidence="7 10">DSM 16678</strain>
    </source>
</reference>
<organism evidence="8 9">
    <name type="scientific">Modestobacter versicolor</name>
    <dbReference type="NCBI Taxonomy" id="429133"/>
    <lineage>
        <taxon>Bacteria</taxon>
        <taxon>Bacillati</taxon>
        <taxon>Actinomycetota</taxon>
        <taxon>Actinomycetes</taxon>
        <taxon>Geodermatophilales</taxon>
        <taxon>Geodermatophilaceae</taxon>
        <taxon>Modestobacter</taxon>
    </lineage>
</organism>
<dbReference type="GO" id="GO:0016874">
    <property type="term" value="F:ligase activity"/>
    <property type="evidence" value="ECO:0007669"/>
    <property type="project" value="UniProtKB-KW"/>
</dbReference>
<keyword evidence="2 8" id="KW-0436">Ligase</keyword>
<name>A0A323V4N5_9ACTN</name>
<evidence type="ECO:0000259" key="6">
    <source>
        <dbReference type="Pfam" id="PF13193"/>
    </source>
</evidence>
<feature type="domain" description="AMP-binding enzyme C-terminal" evidence="6">
    <location>
        <begin position="447"/>
        <end position="521"/>
    </location>
</feature>
<dbReference type="InterPro" id="IPR025110">
    <property type="entry name" value="AMP-bd_C"/>
</dbReference>
<dbReference type="CDD" id="cd12119">
    <property type="entry name" value="ttLC_FACS_AlkK_like"/>
    <property type="match status" value="1"/>
</dbReference>
<dbReference type="InterPro" id="IPR000873">
    <property type="entry name" value="AMP-dep_synth/lig_dom"/>
</dbReference>
<dbReference type="SUPFAM" id="SSF56801">
    <property type="entry name" value="Acetyl-CoA synthetase-like"/>
    <property type="match status" value="1"/>
</dbReference>
<dbReference type="Pfam" id="PF13193">
    <property type="entry name" value="AMP-binding_C"/>
    <property type="match status" value="1"/>
</dbReference>
<sequence length="538" mass="58617">MRGLMQDVPLTVDTIFRHAEQHHGDVPIVTNNPGGKVRTTYAEWAQRTRRLGGVLDTLGITADGRVGTFAWNSARHLELYFAAPCTGRVLHTLNVRLFPEQLTYIANHAEDEVVFVDRTVLPLLWPLIDSMKTVHHVVVMDDGGDNPVPDDPRVLDYETLLADAEPVEFHVTDESSAASMCYTSGTTGNPKGVVYSHRSTVLHTMAVVAPNGFGIGVEDVAMPVVPMFHANAWGIAQAAPAAGAAMVFPGAMMQPQALADLIVDEDVTFTAGVPTIWQGVLPHLAGRPHKLRKIGCGGSAVPPALSQAYQEQVGLPIYQAWGMTETHPVASGGTLSRRWQDADEETKTARRARQGVPLFGVEARIVEAGTTDTLPWDDTATGELQVRGPWCAKDYYNPDAGVELSTPDGWMKTGDVAALDEYGNIRIADRTKDLIKSGGEWISSVDLENAIMSHPKVAEAAVVAIPHPKWDERPLACVVLKPGETATEEEILDHIRPLVAKWWLPDAVEFIDEVPKTSVGKFSKKDLRSRFAEYPVKG</sequence>
<evidence type="ECO:0000259" key="5">
    <source>
        <dbReference type="Pfam" id="PF00501"/>
    </source>
</evidence>
<dbReference type="Proteomes" id="UP000580718">
    <property type="component" value="Unassembled WGS sequence"/>
</dbReference>
<keyword evidence="9" id="KW-1185">Reference proteome</keyword>
<dbReference type="PANTHER" id="PTHR43859:SF4">
    <property type="entry name" value="BUTANOATE--COA LIGASE AAE1-RELATED"/>
    <property type="match status" value="1"/>
</dbReference>
<dbReference type="RefSeq" id="WP_110553824.1">
    <property type="nucleotide sequence ID" value="NZ_JACIBU010000001.1"/>
</dbReference>
<dbReference type="OrthoDB" id="9803968at2"/>